<evidence type="ECO:0000259" key="2">
    <source>
        <dbReference type="Pfam" id="PF14214"/>
    </source>
</evidence>
<evidence type="ECO:0000256" key="1">
    <source>
        <dbReference type="SAM" id="MobiDB-lite"/>
    </source>
</evidence>
<evidence type="ECO:0000313" key="5">
    <source>
        <dbReference type="Proteomes" id="UP000541558"/>
    </source>
</evidence>
<dbReference type="AlphaFoldDB" id="A0A8H5F9W9"/>
<evidence type="ECO:0000259" key="3">
    <source>
        <dbReference type="Pfam" id="PF20209"/>
    </source>
</evidence>
<protein>
    <recommendedName>
        <fullName evidence="6">Helitron helicase-like domain-containing protein</fullName>
    </recommendedName>
</protein>
<dbReference type="InterPro" id="IPR046700">
    <property type="entry name" value="DUF6570"/>
</dbReference>
<feature type="domain" description="DUF6570" evidence="3">
    <location>
        <begin position="152"/>
        <end position="283"/>
    </location>
</feature>
<sequence length="1022" mass="115553">MEDVTGFWWMETMILDLNPPNLRDLRKILRQYISRLKKAKRTFKSTQAASAADLEAERNVLRDTWPQLVTPETKQNLINAFNAATSSQALSSFTCALCAESQYNRDRTEIRVADTDLSFLRAPKAWFDPLYPTPPLPYSEGPLANMFIDERANRNYLGDIPAELKDLTFIEEAIVARCRAKMWILQLKEGLPSEIAQRGFHGNIIVYPQRPSSVTRILPPTVDEIITPICVLFIGSTPPTYEWLRTKAKPLVVRREKIRAALDWLKSHNPLYKDVIVSGENLNSLPEDDVLPVHIEHIQSTSNIDELTSRYDDPPSTTDTSLHAAAVGNDNNDSVGDSAPISFQNVVIADVEGTASPEELRAAASRHIKNGGAYLEIPHDSEPVNEFNNPTLFPMIYPTLFPYGCGGLEDRRAALLHTNLKMKRSKLHSLSHDFATVSPETIETVVNTLSEGKQFIPRNNEEKKVLKLMNEVRAITTHVPGSCASRTAMRNEIRGMIMEKGLPSFYITLNPADVYNPVVKFLAGSEINIDELLPEQVPDYWEQAKLVARNPFLAAKFFDMYINSFFSSLLQYSSKPSTSSTGILGVVNGYYGCVEAQGRGTLHCHMLIWLEGAHDPTEIRDRILKHHDTAFQERLIAFLDDTISNSIPPDPGADIHVPSCEHNPCSVRSVKPPSASSSDSTIHEYTKMRLKDLHNLVHRCQVHTHSHTCYKYWKPGEPRECRFNLSEDNTHSETTFDEENGYLRLRHLDGLVNNFNETIIEAMRCNMDIKFVGSGEDAKAVIYYITNYITKTQLKTHVAYAALELATQKLEEFNPTEDDITLRAKRLLQKCAYGMLSHQELSAQQVASYLMDYGDHYTSDKYQQLFWTSFENFIDKEQPSPECYRTALDTAIEPTTANSDSDSEHDDDDDDDEADENDERDEVTVSRDPTTGHLVAKAQQVIDYQLRPQDLASFNVWDYIRLAEKCPVKQEPEALYDHLDTNDDDDVPESLLAAITQQAGAICIRLTPTTWKKNSPMLRLPT</sequence>
<keyword evidence="5" id="KW-1185">Reference proteome</keyword>
<reference evidence="4 5" key="1">
    <citation type="journal article" date="2020" name="ISME J.">
        <title>Uncovering the hidden diversity of litter-decomposition mechanisms in mushroom-forming fungi.</title>
        <authorList>
            <person name="Floudas D."/>
            <person name="Bentzer J."/>
            <person name="Ahren D."/>
            <person name="Johansson T."/>
            <person name="Persson P."/>
            <person name="Tunlid A."/>
        </authorList>
    </citation>
    <scope>NUCLEOTIDE SEQUENCE [LARGE SCALE GENOMIC DNA]</scope>
    <source>
        <strain evidence="4 5">CBS 175.51</strain>
    </source>
</reference>
<dbReference type="Pfam" id="PF14214">
    <property type="entry name" value="Helitron_like_N"/>
    <property type="match status" value="1"/>
</dbReference>
<organism evidence="4 5">
    <name type="scientific">Ephemerocybe angulata</name>
    <dbReference type="NCBI Taxonomy" id="980116"/>
    <lineage>
        <taxon>Eukaryota</taxon>
        <taxon>Fungi</taxon>
        <taxon>Dikarya</taxon>
        <taxon>Basidiomycota</taxon>
        <taxon>Agaricomycotina</taxon>
        <taxon>Agaricomycetes</taxon>
        <taxon>Agaricomycetidae</taxon>
        <taxon>Agaricales</taxon>
        <taxon>Agaricineae</taxon>
        <taxon>Psathyrellaceae</taxon>
        <taxon>Ephemerocybe</taxon>
    </lineage>
</organism>
<feature type="domain" description="Helitron helicase-like" evidence="2">
    <location>
        <begin position="446"/>
        <end position="608"/>
    </location>
</feature>
<feature type="compositionally biased region" description="Acidic residues" evidence="1">
    <location>
        <begin position="901"/>
        <end position="921"/>
    </location>
</feature>
<gene>
    <name evidence="4" type="ORF">D9611_014298</name>
</gene>
<comment type="caution">
    <text evidence="4">The sequence shown here is derived from an EMBL/GenBank/DDBJ whole genome shotgun (WGS) entry which is preliminary data.</text>
</comment>
<dbReference type="InterPro" id="IPR025476">
    <property type="entry name" value="Helitron_helicase-like"/>
</dbReference>
<dbReference type="Proteomes" id="UP000541558">
    <property type="component" value="Unassembled WGS sequence"/>
</dbReference>
<dbReference type="Pfam" id="PF20209">
    <property type="entry name" value="DUF6570"/>
    <property type="match status" value="1"/>
</dbReference>
<name>A0A8H5F9W9_9AGAR</name>
<evidence type="ECO:0008006" key="6">
    <source>
        <dbReference type="Google" id="ProtNLM"/>
    </source>
</evidence>
<feature type="region of interest" description="Disordered" evidence="1">
    <location>
        <begin position="894"/>
        <end position="932"/>
    </location>
</feature>
<evidence type="ECO:0000313" key="4">
    <source>
        <dbReference type="EMBL" id="KAF5329099.1"/>
    </source>
</evidence>
<dbReference type="EMBL" id="JAACJK010000122">
    <property type="protein sequence ID" value="KAF5329099.1"/>
    <property type="molecule type" value="Genomic_DNA"/>
</dbReference>
<proteinExistence type="predicted"/>
<dbReference type="OrthoDB" id="10007484at2759"/>
<accession>A0A8H5F9W9</accession>